<sequence>MKKTVRAHTNIALIKYWGKADQAMRLPAMSSISMTLDEFYTDTKISDSEKDRFILNGTEQTGKSAQRVFSYLRFLQERFGLSGHLQVESTNHVPTAAGLASSSSAFAALAGAFSSYYDLQINRQELSCLARMGSGSACRSVFGGFAMWQKGNSDLTSYAYAINEQPEMDLHLLAVELNPNPKELSSTNGMQLAKTSPFFQPWLERNQAEIDKMIEAIEQNDFTALGQLAELNANEMHAVNLTAQPGFTYFEPDTIRAIKLVEQLRREGIECYYTIDAGPNVKVMTRLKNVKEITKRFISEFDNVKIVNASFGPGIKYLD</sequence>
<dbReference type="STRING" id="303541.JF72_07050"/>
<keyword evidence="7" id="KW-0456">Lyase</keyword>
<dbReference type="EC" id="4.1.1.33" evidence="2"/>
<evidence type="ECO:0000313" key="10">
    <source>
        <dbReference type="EMBL" id="KJY61422.1"/>
    </source>
</evidence>
<dbReference type="RefSeq" id="WP_046306899.1">
    <property type="nucleotide sequence ID" value="NZ_KQ034000.1"/>
</dbReference>
<evidence type="ECO:0000256" key="6">
    <source>
        <dbReference type="ARBA" id="ARBA00023098"/>
    </source>
</evidence>
<keyword evidence="6" id="KW-0443">Lipid metabolism</keyword>
<dbReference type="InterPro" id="IPR029765">
    <property type="entry name" value="Mev_diP_decarb"/>
</dbReference>
<dbReference type="HOGENOM" id="CLU_040369_0_0_9"/>
<dbReference type="GO" id="GO:0005829">
    <property type="term" value="C:cytosol"/>
    <property type="evidence" value="ECO:0007669"/>
    <property type="project" value="InterPro"/>
</dbReference>
<evidence type="ECO:0000259" key="9">
    <source>
        <dbReference type="Pfam" id="PF22700"/>
    </source>
</evidence>
<evidence type="ECO:0000256" key="2">
    <source>
        <dbReference type="ARBA" id="ARBA00012296"/>
    </source>
</evidence>
<dbReference type="PATRIC" id="fig|303541.3.peg.862"/>
<dbReference type="SUPFAM" id="SSF55060">
    <property type="entry name" value="GHMP Kinase, C-terminal domain"/>
    <property type="match status" value="1"/>
</dbReference>
<dbReference type="InterPro" id="IPR020568">
    <property type="entry name" value="Ribosomal_Su5_D2-typ_SF"/>
</dbReference>
<proteinExistence type="inferred from homology"/>
<evidence type="ECO:0000259" key="8">
    <source>
        <dbReference type="Pfam" id="PF18376"/>
    </source>
</evidence>
<dbReference type="AlphaFoldDB" id="A0A0F4LRK0"/>
<protein>
    <recommendedName>
        <fullName evidence="2">diphosphomevalonate decarboxylase</fullName>
        <ecNumber evidence="2">4.1.1.33</ecNumber>
    </recommendedName>
</protein>
<evidence type="ECO:0000256" key="5">
    <source>
        <dbReference type="ARBA" id="ARBA00022840"/>
    </source>
</evidence>
<keyword evidence="5" id="KW-0067">ATP-binding</keyword>
<dbReference type="Pfam" id="PF18376">
    <property type="entry name" value="MDD_C"/>
    <property type="match status" value="1"/>
</dbReference>
<dbReference type="EMBL" id="JXLG01000005">
    <property type="protein sequence ID" value="KJY61422.1"/>
    <property type="molecule type" value="Genomic_DNA"/>
</dbReference>
<dbReference type="Proteomes" id="UP000033682">
    <property type="component" value="Unassembled WGS sequence"/>
</dbReference>
<keyword evidence="3" id="KW-0444">Lipid biosynthesis</keyword>
<keyword evidence="11" id="KW-1185">Reference proteome</keyword>
<dbReference type="InterPro" id="IPR041431">
    <property type="entry name" value="Mvd1_C"/>
</dbReference>
<dbReference type="NCBIfam" id="TIGR01240">
    <property type="entry name" value="mevDPdecarb"/>
    <property type="match status" value="1"/>
</dbReference>
<evidence type="ECO:0000256" key="4">
    <source>
        <dbReference type="ARBA" id="ARBA00022741"/>
    </source>
</evidence>
<dbReference type="InterPro" id="IPR005935">
    <property type="entry name" value="Mev_decarb"/>
</dbReference>
<dbReference type="PANTHER" id="PTHR10977:SF3">
    <property type="entry name" value="DIPHOSPHOMEVALONATE DECARBOXYLASE"/>
    <property type="match status" value="1"/>
</dbReference>
<name>A0A0F4LRK0_9LACO</name>
<dbReference type="InterPro" id="IPR036554">
    <property type="entry name" value="GHMP_kinase_C_sf"/>
</dbReference>
<feature type="domain" description="Mvd1 C-terminal" evidence="8">
    <location>
        <begin position="178"/>
        <end position="304"/>
    </location>
</feature>
<comment type="similarity">
    <text evidence="1">Belongs to the diphosphomevalonate decarboxylase family.</text>
</comment>
<dbReference type="InterPro" id="IPR014721">
    <property type="entry name" value="Ribsml_uS5_D2-typ_fold_subgr"/>
</dbReference>
<dbReference type="Gene3D" id="3.30.230.10">
    <property type="match status" value="1"/>
</dbReference>
<comment type="caution">
    <text evidence="10">The sequence shown here is derived from an EMBL/GenBank/DDBJ whole genome shotgun (WGS) entry which is preliminary data.</text>
</comment>
<dbReference type="PIRSF" id="PIRSF015950">
    <property type="entry name" value="Mev_P_decrbx"/>
    <property type="match status" value="1"/>
</dbReference>
<keyword evidence="4" id="KW-0547">Nucleotide-binding</keyword>
<dbReference type="Gene3D" id="3.30.70.890">
    <property type="entry name" value="GHMP kinase, C-terminal domain"/>
    <property type="match status" value="1"/>
</dbReference>
<accession>A0A0F4LRK0</accession>
<evidence type="ECO:0000256" key="7">
    <source>
        <dbReference type="ARBA" id="ARBA00023239"/>
    </source>
</evidence>
<dbReference type="GO" id="GO:0004163">
    <property type="term" value="F:diphosphomevalonate decarboxylase activity"/>
    <property type="evidence" value="ECO:0007669"/>
    <property type="project" value="UniProtKB-EC"/>
</dbReference>
<dbReference type="Pfam" id="PF22700">
    <property type="entry name" value="MVD-like_N"/>
    <property type="match status" value="1"/>
</dbReference>
<dbReference type="InterPro" id="IPR053859">
    <property type="entry name" value="MVD-like_N"/>
</dbReference>
<dbReference type="SUPFAM" id="SSF54211">
    <property type="entry name" value="Ribosomal protein S5 domain 2-like"/>
    <property type="match status" value="1"/>
</dbReference>
<dbReference type="FunFam" id="3.30.230.10:FF:000072">
    <property type="entry name" value="Diphosphomevalonate decarboxylase"/>
    <property type="match status" value="1"/>
</dbReference>
<dbReference type="GO" id="GO:0005524">
    <property type="term" value="F:ATP binding"/>
    <property type="evidence" value="ECO:0007669"/>
    <property type="project" value="UniProtKB-KW"/>
</dbReference>
<gene>
    <name evidence="10" type="primary">mvaD</name>
    <name evidence="10" type="ORF">JF72_07050</name>
</gene>
<dbReference type="PANTHER" id="PTHR10977">
    <property type="entry name" value="DIPHOSPHOMEVALONATE DECARBOXYLASE"/>
    <property type="match status" value="1"/>
</dbReference>
<evidence type="ECO:0000313" key="11">
    <source>
        <dbReference type="Proteomes" id="UP000033682"/>
    </source>
</evidence>
<reference evidence="10 11" key="1">
    <citation type="submission" date="2015-01" db="EMBL/GenBank/DDBJ databases">
        <title>Comparative genomics of the lactic acid bacteria isolated from the honey bee gut.</title>
        <authorList>
            <person name="Ellegaard K.M."/>
            <person name="Tamarit D."/>
            <person name="Javelind E."/>
            <person name="Olofsson T."/>
            <person name="Andersson S.G."/>
            <person name="Vasquez A."/>
        </authorList>
    </citation>
    <scope>NUCLEOTIDE SEQUENCE [LARGE SCALE GENOMIC DNA]</scope>
    <source>
        <strain evidence="10 11">Hma11</strain>
    </source>
</reference>
<evidence type="ECO:0000256" key="1">
    <source>
        <dbReference type="ARBA" id="ARBA00008831"/>
    </source>
</evidence>
<organism evidence="10 11">
    <name type="scientific">Lactobacillus apis</name>
    <dbReference type="NCBI Taxonomy" id="303541"/>
    <lineage>
        <taxon>Bacteria</taxon>
        <taxon>Bacillati</taxon>
        <taxon>Bacillota</taxon>
        <taxon>Bacilli</taxon>
        <taxon>Lactobacillales</taxon>
        <taxon>Lactobacillaceae</taxon>
        <taxon>Lactobacillus</taxon>
    </lineage>
</organism>
<feature type="domain" description="Diphosphomevalonate decarboxylase-like N-terminal" evidence="9">
    <location>
        <begin position="7"/>
        <end position="159"/>
    </location>
</feature>
<evidence type="ECO:0000256" key="3">
    <source>
        <dbReference type="ARBA" id="ARBA00022516"/>
    </source>
</evidence>
<dbReference type="GO" id="GO:0019287">
    <property type="term" value="P:isopentenyl diphosphate biosynthetic process, mevalonate pathway"/>
    <property type="evidence" value="ECO:0007669"/>
    <property type="project" value="InterPro"/>
</dbReference>